<protein>
    <submittedName>
        <fullName evidence="1">Uncharacterized protein</fullName>
    </submittedName>
</protein>
<dbReference type="EMBL" id="VCKX01000164">
    <property type="protein sequence ID" value="TMR27574.1"/>
    <property type="molecule type" value="Genomic_DNA"/>
</dbReference>
<evidence type="ECO:0000313" key="1">
    <source>
        <dbReference type="EMBL" id="TMR27574.1"/>
    </source>
</evidence>
<dbReference type="OrthoDB" id="3696282at2"/>
<proteinExistence type="predicted"/>
<gene>
    <name evidence="1" type="ORF">ETD85_38585</name>
</gene>
<name>A0A5S4G4Y7_9ACTN</name>
<evidence type="ECO:0000313" key="2">
    <source>
        <dbReference type="Proteomes" id="UP000306628"/>
    </source>
</evidence>
<keyword evidence="2" id="KW-1185">Reference proteome</keyword>
<organism evidence="1 2">
    <name type="scientific">Nonomuraea zeae</name>
    <dbReference type="NCBI Taxonomy" id="1642303"/>
    <lineage>
        <taxon>Bacteria</taxon>
        <taxon>Bacillati</taxon>
        <taxon>Actinomycetota</taxon>
        <taxon>Actinomycetes</taxon>
        <taxon>Streptosporangiales</taxon>
        <taxon>Streptosporangiaceae</taxon>
        <taxon>Nonomuraea</taxon>
    </lineage>
</organism>
<reference evidence="1 2" key="1">
    <citation type="submission" date="2019-05" db="EMBL/GenBank/DDBJ databases">
        <title>Draft genome sequence of Nonomuraea zeae DSM 100528.</title>
        <authorList>
            <person name="Saricaoglu S."/>
            <person name="Isik K."/>
        </authorList>
    </citation>
    <scope>NUCLEOTIDE SEQUENCE [LARGE SCALE GENOMIC DNA]</scope>
    <source>
        <strain evidence="1 2">DSM 100528</strain>
    </source>
</reference>
<dbReference type="RefSeq" id="WP_138694771.1">
    <property type="nucleotide sequence ID" value="NZ_JBHSAZ010000014.1"/>
</dbReference>
<sequence>MFVGVQFTGTVPANQSRRWFTFNWPAAWQVDWNVMSTSPVPGAAQIEWDVAVERASADRITYWITIRNVTGQDVNIEARYAVLN</sequence>
<accession>A0A5S4G4Y7</accession>
<dbReference type="Proteomes" id="UP000306628">
    <property type="component" value="Unassembled WGS sequence"/>
</dbReference>
<comment type="caution">
    <text evidence="1">The sequence shown here is derived from an EMBL/GenBank/DDBJ whole genome shotgun (WGS) entry which is preliminary data.</text>
</comment>
<dbReference type="AlphaFoldDB" id="A0A5S4G4Y7"/>